<dbReference type="GeneID" id="93646473"/>
<dbReference type="Gene3D" id="3.30.530.20">
    <property type="match status" value="1"/>
</dbReference>
<feature type="domain" description="Phosphatidylinositol transfer protein N-terminal" evidence="1">
    <location>
        <begin position="6"/>
        <end position="240"/>
    </location>
</feature>
<evidence type="ECO:0000313" key="2">
    <source>
        <dbReference type="EMBL" id="OAG31648.1"/>
    </source>
</evidence>
<dbReference type="InterPro" id="IPR001666">
    <property type="entry name" value="PI_transfer"/>
</dbReference>
<evidence type="ECO:0000259" key="1">
    <source>
        <dbReference type="Pfam" id="PF02121"/>
    </source>
</evidence>
<dbReference type="AlphaFoldDB" id="A0A177EID1"/>
<dbReference type="PANTHER" id="PTHR10658:SF11">
    <property type="entry name" value="VIBRATOR, ISOFORM B"/>
    <property type="match status" value="1"/>
</dbReference>
<keyword evidence="3" id="KW-1185">Reference proteome</keyword>
<accession>A0A177EID1</accession>
<evidence type="ECO:0000313" key="3">
    <source>
        <dbReference type="Proteomes" id="UP000185944"/>
    </source>
</evidence>
<gene>
    <name evidence="2" type="ORF">NEDG_00123</name>
</gene>
<dbReference type="Proteomes" id="UP000185944">
    <property type="component" value="Unassembled WGS sequence"/>
</dbReference>
<organism evidence="2 3">
    <name type="scientific">Nematocida displodere</name>
    <dbReference type="NCBI Taxonomy" id="1805483"/>
    <lineage>
        <taxon>Eukaryota</taxon>
        <taxon>Fungi</taxon>
        <taxon>Fungi incertae sedis</taxon>
        <taxon>Microsporidia</taxon>
        <taxon>Nematocida</taxon>
    </lineage>
</organism>
<dbReference type="GO" id="GO:0005548">
    <property type="term" value="F:phospholipid transporter activity"/>
    <property type="evidence" value="ECO:0007669"/>
    <property type="project" value="InterPro"/>
</dbReference>
<dbReference type="EMBL" id="LTDL01000014">
    <property type="protein sequence ID" value="OAG31648.1"/>
    <property type="molecule type" value="Genomic_DNA"/>
</dbReference>
<dbReference type="VEuPathDB" id="MicrosporidiaDB:NEDG_00123"/>
<dbReference type="InterPro" id="IPR055261">
    <property type="entry name" value="PI_transfer_N"/>
</dbReference>
<dbReference type="OrthoDB" id="18453at2759"/>
<reference evidence="2 3" key="1">
    <citation type="submission" date="2016-02" db="EMBL/GenBank/DDBJ databases">
        <title>Discovery of a natural microsporidian pathogen with a broad tissue tropism in Caenorhabditis elegans.</title>
        <authorList>
            <person name="Luallen R.J."/>
            <person name="Reinke A.W."/>
            <person name="Tong L."/>
            <person name="Botts M.R."/>
            <person name="Felix M.-A."/>
            <person name="Troemel E.R."/>
        </authorList>
    </citation>
    <scope>NUCLEOTIDE SEQUENCE [LARGE SCALE GENOMIC DNA]</scope>
    <source>
        <strain evidence="2 3">JUm2807</strain>
    </source>
</reference>
<dbReference type="Pfam" id="PF02121">
    <property type="entry name" value="IP_trans"/>
    <property type="match status" value="1"/>
</dbReference>
<protein>
    <recommendedName>
        <fullName evidence="1">Phosphatidylinositol transfer protein N-terminal domain-containing protein</fullName>
    </recommendedName>
</protein>
<dbReference type="InterPro" id="IPR023393">
    <property type="entry name" value="START-like_dom_sf"/>
</dbReference>
<dbReference type="RefSeq" id="XP_067545249.1">
    <property type="nucleotide sequence ID" value="XM_067687541.1"/>
</dbReference>
<comment type="caution">
    <text evidence="2">The sequence shown here is derived from an EMBL/GenBank/DDBJ whole genome shotgun (WGS) entry which is preliminary data.</text>
</comment>
<dbReference type="STRING" id="1805483.A0A177EID1"/>
<name>A0A177EID1_9MICR</name>
<dbReference type="SUPFAM" id="SSF55961">
    <property type="entry name" value="Bet v1-like"/>
    <property type="match status" value="1"/>
</dbReference>
<proteinExistence type="predicted"/>
<dbReference type="PANTHER" id="PTHR10658">
    <property type="entry name" value="PHOSPHATIDYLINOSITOL TRANSFER PROTEIN"/>
    <property type="match status" value="1"/>
</dbReference>
<sequence>MPQRTALFTIYMPYHLPEYNIGHLMTTCKVSLREAEKGMRVLVQKNEISAHEDLGECQHTVKTLDFSKKVPGFFRAVAPSGSLTMTETSYNAFPRCSTHYTSGALSEKKFYARIDTMFFEGYREVENPFDTLPEVDRFEVLELATCPQLAENFDVSTMKNDDGSLKFAPGWEKTASKVITVFKRVQIDFHLMFIGGKYIEDIEKFMRKIFIQGHQEVLKYHNEWIGLSMEDVRKEEERTKTILAAKYS</sequence>